<dbReference type="WBParaSite" id="nRc.2.0.1.t23523-RA">
    <property type="protein sequence ID" value="nRc.2.0.1.t23523-RA"/>
    <property type="gene ID" value="nRc.2.0.1.g23523"/>
</dbReference>
<sequence>MASHMVDDFWWGSHSAPPNYIAFKTILNVVSEHLNVDDLAATNFAQEYRDFLHNAALFAAKVILYIYRTQTNLLLHPLLNLCQIIAKIQFLNVRSRMRLVTLMKKVLLYSSPDVISSYIDRLIGSEDGILFHHRDCPDNQIFMSIVEIYRNLLAPKNVKCLQESYRLVIAELRYCFEVLQKEANVNCPNAKLDDWDGADPTLWSKGSYSVDYASSTISYLCSTFDEFVNAKNSLIGMWALTPNFFYLLTSLVPISEEWFYALYPAAHYSIVYTLKSHEFFITNSEILQSLTPNLMYSNQTGKYFGKILDVLADLFSSNQCCYDTISLCLQFFGNVLDRARKLNNALVFKNGKFRNVCEATVNLESKNFQFLVPV</sequence>
<proteinExistence type="predicted"/>
<dbReference type="GO" id="GO:0000184">
    <property type="term" value="P:nuclear-transcribed mRNA catabolic process, nonsense-mediated decay"/>
    <property type="evidence" value="ECO:0007669"/>
    <property type="project" value="InterPro"/>
</dbReference>
<dbReference type="InterPro" id="IPR031559">
    <property type="entry name" value="SMG1"/>
</dbReference>
<evidence type="ECO:0000313" key="2">
    <source>
        <dbReference type="WBParaSite" id="nRc.2.0.1.t23523-RA"/>
    </source>
</evidence>
<dbReference type="Proteomes" id="UP000887565">
    <property type="component" value="Unplaced"/>
</dbReference>
<dbReference type="GO" id="GO:0004674">
    <property type="term" value="F:protein serine/threonine kinase activity"/>
    <property type="evidence" value="ECO:0007669"/>
    <property type="project" value="InterPro"/>
</dbReference>
<organism evidence="1 2">
    <name type="scientific">Romanomermis culicivorax</name>
    <name type="common">Nematode worm</name>
    <dbReference type="NCBI Taxonomy" id="13658"/>
    <lineage>
        <taxon>Eukaryota</taxon>
        <taxon>Metazoa</taxon>
        <taxon>Ecdysozoa</taxon>
        <taxon>Nematoda</taxon>
        <taxon>Enoplea</taxon>
        <taxon>Dorylaimia</taxon>
        <taxon>Mermithida</taxon>
        <taxon>Mermithoidea</taxon>
        <taxon>Mermithidae</taxon>
        <taxon>Romanomermis</taxon>
    </lineage>
</organism>
<dbReference type="Pfam" id="PF15785">
    <property type="entry name" value="SMG1"/>
    <property type="match status" value="1"/>
</dbReference>
<protein>
    <submittedName>
        <fullName evidence="2">Uncharacterized protein</fullName>
    </submittedName>
</protein>
<reference evidence="2" key="1">
    <citation type="submission" date="2022-11" db="UniProtKB">
        <authorList>
            <consortium name="WormBaseParasite"/>
        </authorList>
    </citation>
    <scope>IDENTIFICATION</scope>
</reference>
<keyword evidence="1" id="KW-1185">Reference proteome</keyword>
<accession>A0A915JAK9</accession>
<evidence type="ECO:0000313" key="1">
    <source>
        <dbReference type="Proteomes" id="UP000887565"/>
    </source>
</evidence>
<name>A0A915JAK9_ROMCU</name>
<dbReference type="AlphaFoldDB" id="A0A915JAK9"/>